<evidence type="ECO:0000313" key="4">
    <source>
        <dbReference type="Proteomes" id="UP000577362"/>
    </source>
</evidence>
<gene>
    <name evidence="3" type="ORF">GGR16_000567</name>
</gene>
<dbReference type="Pfam" id="PF11064">
    <property type="entry name" value="DUF2865"/>
    <property type="match status" value="1"/>
</dbReference>
<evidence type="ECO:0000256" key="1">
    <source>
        <dbReference type="SAM" id="MobiDB-lite"/>
    </source>
</evidence>
<evidence type="ECO:0000313" key="3">
    <source>
        <dbReference type="EMBL" id="MBB4015561.1"/>
    </source>
</evidence>
<comment type="caution">
    <text evidence="3">The sequence shown here is derived from an EMBL/GenBank/DDBJ whole genome shotgun (WGS) entry which is preliminary data.</text>
</comment>
<evidence type="ECO:0008006" key="5">
    <source>
        <dbReference type="Google" id="ProtNLM"/>
    </source>
</evidence>
<feature type="signal peptide" evidence="2">
    <location>
        <begin position="1"/>
        <end position="24"/>
    </location>
</feature>
<keyword evidence="2" id="KW-0732">Signal</keyword>
<proteinExistence type="predicted"/>
<organism evidence="3 4">
    <name type="scientific">Chelatococcus caeni</name>
    <dbReference type="NCBI Taxonomy" id="1348468"/>
    <lineage>
        <taxon>Bacteria</taxon>
        <taxon>Pseudomonadati</taxon>
        <taxon>Pseudomonadota</taxon>
        <taxon>Alphaproteobacteria</taxon>
        <taxon>Hyphomicrobiales</taxon>
        <taxon>Chelatococcaceae</taxon>
        <taxon>Chelatococcus</taxon>
    </lineage>
</organism>
<dbReference type="Proteomes" id="UP000577362">
    <property type="component" value="Unassembled WGS sequence"/>
</dbReference>
<feature type="compositionally biased region" description="Basic and acidic residues" evidence="1">
    <location>
        <begin position="285"/>
        <end position="310"/>
    </location>
</feature>
<accession>A0A840BQ15</accession>
<protein>
    <recommendedName>
        <fullName evidence="5">DUF2865 domain-containing protein</fullName>
    </recommendedName>
</protein>
<keyword evidence="4" id="KW-1185">Reference proteome</keyword>
<feature type="region of interest" description="Disordered" evidence="1">
    <location>
        <begin position="285"/>
        <end position="384"/>
    </location>
</feature>
<reference evidence="3 4" key="1">
    <citation type="submission" date="2020-08" db="EMBL/GenBank/DDBJ databases">
        <title>Genomic Encyclopedia of Type Strains, Phase IV (KMG-IV): sequencing the most valuable type-strain genomes for metagenomic binning, comparative biology and taxonomic classification.</title>
        <authorList>
            <person name="Goeker M."/>
        </authorList>
    </citation>
    <scope>NUCLEOTIDE SEQUENCE [LARGE SCALE GENOMIC DNA]</scope>
    <source>
        <strain evidence="3 4">DSM 103737</strain>
    </source>
</reference>
<sequence>MVARSLKFAFATVALVVAASSALAQSPVCDRYRAELASLQAGPDPRARQYETAARRQRQELDRTRAYFDQLGCSRGRFLFFGDAPPPECNGLAGRIRQMESNLEQLLATADRLGGGPGVEQRRRQLQAMYARECQPGGRPRGFFESLFGGGPPPDEPVPEMTEVPLDEGQRFGGSRAVCVRTCDGYFFPLGASPGGREGGRSMCQAMCPGAATDLYFMPQGGAIEQAASWSGQPYTAMPNAGRYKKTFDPACSCKSQNETWAQVLQRAEQMIEGRKGDLIVTAEKAEELSRPKQEAPQRSRAQDAKKPADAEEEVGESASALPTGSSESSGIDAGAIEDAGPTVDQHEGPTQDVTRPDGVRTRVRIVAPNVVAVPKVEGPAPNR</sequence>
<dbReference type="RefSeq" id="WP_053193806.1">
    <property type="nucleotide sequence ID" value="NZ_JACIEN010000001.1"/>
</dbReference>
<dbReference type="EMBL" id="JACIEN010000001">
    <property type="protein sequence ID" value="MBB4015561.1"/>
    <property type="molecule type" value="Genomic_DNA"/>
</dbReference>
<dbReference type="AlphaFoldDB" id="A0A840BQ15"/>
<feature type="compositionally biased region" description="Basic and acidic residues" evidence="1">
    <location>
        <begin position="345"/>
        <end position="361"/>
    </location>
</feature>
<feature type="chain" id="PRO_5032323531" description="DUF2865 domain-containing protein" evidence="2">
    <location>
        <begin position="25"/>
        <end position="384"/>
    </location>
</feature>
<feature type="compositionally biased region" description="Polar residues" evidence="1">
    <location>
        <begin position="321"/>
        <end position="330"/>
    </location>
</feature>
<evidence type="ECO:0000256" key="2">
    <source>
        <dbReference type="SAM" id="SignalP"/>
    </source>
</evidence>
<dbReference type="InterPro" id="IPR021293">
    <property type="entry name" value="DUF2865"/>
</dbReference>
<name>A0A840BQ15_9HYPH</name>